<dbReference type="AlphaFoldDB" id="A0A501WHA0"/>
<keyword evidence="2" id="KW-1185">Reference proteome</keyword>
<accession>A0A501WHA0</accession>
<sequence length="129" mass="14989">MTQIGEKFPSWTSFSELADGYWRLRWNILECPNHWLRTTSSTFRRGKAFEEATIHVGEVALLFACPRGEFAIPNNPESLALLEQILNQARAIQKKMSESERIEEIRTMKRFGYLDANASEESPLREPLW</sequence>
<organism evidence="1 2">
    <name type="scientific">Amaricoccus solimangrovi</name>
    <dbReference type="NCBI Taxonomy" id="2589815"/>
    <lineage>
        <taxon>Bacteria</taxon>
        <taxon>Pseudomonadati</taxon>
        <taxon>Pseudomonadota</taxon>
        <taxon>Alphaproteobacteria</taxon>
        <taxon>Rhodobacterales</taxon>
        <taxon>Paracoccaceae</taxon>
        <taxon>Amaricoccus</taxon>
    </lineage>
</organism>
<comment type="caution">
    <text evidence="1">The sequence shown here is derived from an EMBL/GenBank/DDBJ whole genome shotgun (WGS) entry which is preliminary data.</text>
</comment>
<evidence type="ECO:0000313" key="1">
    <source>
        <dbReference type="EMBL" id="TPE46481.1"/>
    </source>
</evidence>
<name>A0A501WHA0_9RHOB</name>
<proteinExistence type="predicted"/>
<protein>
    <submittedName>
        <fullName evidence="1">Uncharacterized protein</fullName>
    </submittedName>
</protein>
<dbReference type="Proteomes" id="UP000319255">
    <property type="component" value="Unassembled WGS sequence"/>
</dbReference>
<evidence type="ECO:0000313" key="2">
    <source>
        <dbReference type="Proteomes" id="UP000319255"/>
    </source>
</evidence>
<gene>
    <name evidence="1" type="ORF">FJM51_22100</name>
</gene>
<reference evidence="1 2" key="1">
    <citation type="submission" date="2019-06" db="EMBL/GenBank/DDBJ databases">
        <title>A novel bacterium of genus Amaricoccus, isolated from marine sediment.</title>
        <authorList>
            <person name="Huang H."/>
            <person name="Mo K."/>
            <person name="Hu Y."/>
        </authorList>
    </citation>
    <scope>NUCLEOTIDE SEQUENCE [LARGE SCALE GENOMIC DNA]</scope>
    <source>
        <strain evidence="1 2">HB172011</strain>
    </source>
</reference>
<dbReference type="EMBL" id="VFRP01000049">
    <property type="protein sequence ID" value="TPE46481.1"/>
    <property type="molecule type" value="Genomic_DNA"/>
</dbReference>